<sequence length="76" mass="8629">MLNQRAVGRCFAPEGVGKAAGRTEHLYRNVVAFPFRRTNFRRVQVVRVTSVIEDQTVGFIRRQAQPTTDNLLVKAN</sequence>
<dbReference type="EMBL" id="VSSQ01093482">
    <property type="protein sequence ID" value="MPN38323.1"/>
    <property type="molecule type" value="Genomic_DNA"/>
</dbReference>
<gene>
    <name evidence="1" type="ORF">SDC9_185847</name>
</gene>
<name>A0A645HSF9_9ZZZZ</name>
<proteinExistence type="predicted"/>
<dbReference type="AlphaFoldDB" id="A0A645HSF9"/>
<accession>A0A645HSF9</accession>
<evidence type="ECO:0000313" key="1">
    <source>
        <dbReference type="EMBL" id="MPN38323.1"/>
    </source>
</evidence>
<comment type="caution">
    <text evidence="1">The sequence shown here is derived from an EMBL/GenBank/DDBJ whole genome shotgun (WGS) entry which is preliminary data.</text>
</comment>
<reference evidence="1" key="1">
    <citation type="submission" date="2019-08" db="EMBL/GenBank/DDBJ databases">
        <authorList>
            <person name="Kucharzyk K."/>
            <person name="Murdoch R.W."/>
            <person name="Higgins S."/>
            <person name="Loffler F."/>
        </authorList>
    </citation>
    <scope>NUCLEOTIDE SEQUENCE</scope>
</reference>
<protein>
    <submittedName>
        <fullName evidence="1">Uncharacterized protein</fullName>
    </submittedName>
</protein>
<organism evidence="1">
    <name type="scientific">bioreactor metagenome</name>
    <dbReference type="NCBI Taxonomy" id="1076179"/>
    <lineage>
        <taxon>unclassified sequences</taxon>
        <taxon>metagenomes</taxon>
        <taxon>ecological metagenomes</taxon>
    </lineage>
</organism>